<keyword evidence="5" id="KW-0055">Arginine biosynthesis</keyword>
<name>N6WZW5_9GAMM</name>
<evidence type="ECO:0000256" key="4">
    <source>
        <dbReference type="ARBA" id="ARBA00022898"/>
    </source>
</evidence>
<accession>N6WZW5</accession>
<sequence length="409" mass="43890">MADLPLLNTYGRLPIVFDHGRGPWLYDTDGNRYFDTFCGIAVSGLGHAHPAITQAIADQAARLMHCSNLFHTGIQQSLARKLCDISGMDGVFFANSGAEANEAALKLARLYGHNRGIHSPAVLVMDRSFHGRTLATLTATGNRKVQAGFEPLVSGFVRAPYNDLDAVSAIARSNPNIVAVLLEPIQGEGGLQVADPSWLQGVREICDHQGWLMMLDEVQTGNGRTGNYFAYQTFGVTPDVVTTAKGLGNGFPIGACLARGEAARTFQPGHHGSTFGGNALACAAASAVIDTLEKDQLMARAREVGDRIRSRLEQAFAGADYVRSIRGIGLMIGVELTSPCAELVPLAKTQGLLLNVTAERVIRLLPPLTLTDEEADTMVDQLIRILRLYAADDRQSPRSNEGPKGSQTP</sequence>
<comment type="catalytic activity">
    <reaction evidence="5">
        <text>N(2)-acetyl-L-ornithine + 2-oxoglutarate = N-acetyl-L-glutamate 5-semialdehyde + L-glutamate</text>
        <dbReference type="Rhea" id="RHEA:18049"/>
        <dbReference type="ChEBI" id="CHEBI:16810"/>
        <dbReference type="ChEBI" id="CHEBI:29123"/>
        <dbReference type="ChEBI" id="CHEBI:29985"/>
        <dbReference type="ChEBI" id="CHEBI:57805"/>
        <dbReference type="EC" id="2.6.1.11"/>
    </reaction>
</comment>
<dbReference type="PROSITE" id="PS00600">
    <property type="entry name" value="AA_TRANSFER_CLASS_3"/>
    <property type="match status" value="1"/>
</dbReference>
<keyword evidence="1 5" id="KW-0032">Aminotransferase</keyword>
<dbReference type="Gene3D" id="3.90.1150.10">
    <property type="entry name" value="Aspartate Aminotransferase, domain 1"/>
    <property type="match status" value="1"/>
</dbReference>
<dbReference type="OrthoDB" id="9801052at2"/>
<comment type="cofactor">
    <cofactor evidence="5">
        <name>pyridoxal 5'-phosphate</name>
        <dbReference type="ChEBI" id="CHEBI:597326"/>
    </cofactor>
    <text evidence="5">Binds 1 pyridoxal phosphate per subunit.</text>
</comment>
<evidence type="ECO:0000256" key="3">
    <source>
        <dbReference type="ARBA" id="ARBA00022679"/>
    </source>
</evidence>
<comment type="subunit">
    <text evidence="5">Homodimer.</text>
</comment>
<dbReference type="EC" id="2.6.1.11" evidence="5"/>
<feature type="binding site" evidence="5">
    <location>
        <begin position="216"/>
        <end position="219"/>
    </location>
    <ligand>
        <name>pyridoxal 5'-phosphate</name>
        <dbReference type="ChEBI" id="CHEBI:597326"/>
    </ligand>
</feature>
<evidence type="ECO:0000256" key="5">
    <source>
        <dbReference type="HAMAP-Rule" id="MF_01107"/>
    </source>
</evidence>
<dbReference type="RefSeq" id="WP_004583222.1">
    <property type="nucleotide sequence ID" value="NZ_AP028878.1"/>
</dbReference>
<evidence type="ECO:0000256" key="1">
    <source>
        <dbReference type="ARBA" id="ARBA00022576"/>
    </source>
</evidence>
<comment type="pathway">
    <text evidence="5">Amino-acid biosynthesis; L-arginine biosynthesis; N(2)-acetyl-L-ornithine from L-glutamate: step 4/4.</text>
</comment>
<dbReference type="PANTHER" id="PTHR11986:SF79">
    <property type="entry name" value="ACETYLORNITHINE AMINOTRANSFERASE, MITOCHONDRIAL"/>
    <property type="match status" value="1"/>
</dbReference>
<feature type="binding site" evidence="5">
    <location>
        <begin position="97"/>
        <end position="98"/>
    </location>
    <ligand>
        <name>pyridoxal 5'-phosphate</name>
        <dbReference type="ChEBI" id="CHEBI:597326"/>
    </ligand>
</feature>
<comment type="caution">
    <text evidence="6">The sequence shown here is derived from an EMBL/GenBank/DDBJ whole genome shotgun (WGS) entry which is preliminary data.</text>
</comment>
<dbReference type="InterPro" id="IPR015422">
    <property type="entry name" value="PyrdxlP-dep_Trfase_small"/>
</dbReference>
<dbReference type="GO" id="GO:0042802">
    <property type="term" value="F:identical protein binding"/>
    <property type="evidence" value="ECO:0007669"/>
    <property type="project" value="TreeGrafter"/>
</dbReference>
<dbReference type="CDD" id="cd00610">
    <property type="entry name" value="OAT_like"/>
    <property type="match status" value="1"/>
</dbReference>
<dbReference type="InterPro" id="IPR015421">
    <property type="entry name" value="PyrdxlP-dep_Trfase_major"/>
</dbReference>
<feature type="binding site" evidence="5">
    <location>
        <position position="273"/>
    </location>
    <ligand>
        <name>N(2)-acetyl-L-ornithine</name>
        <dbReference type="ChEBI" id="CHEBI:57805"/>
    </ligand>
</feature>
<dbReference type="GO" id="GO:0006526">
    <property type="term" value="P:L-arginine biosynthetic process"/>
    <property type="evidence" value="ECO:0007669"/>
    <property type="project" value="UniProtKB-UniRule"/>
</dbReference>
<evidence type="ECO:0000313" key="6">
    <source>
        <dbReference type="EMBL" id="ENO16712.1"/>
    </source>
</evidence>
<feature type="binding site" evidence="5">
    <location>
        <position position="129"/>
    </location>
    <ligand>
        <name>pyridoxal 5'-phosphate</name>
        <dbReference type="ChEBI" id="CHEBI:597326"/>
    </ligand>
</feature>
<dbReference type="STRING" id="626887.J057_03360"/>
<dbReference type="PATRIC" id="fig|626887.3.peg.657"/>
<feature type="binding site" evidence="5">
    <location>
        <position position="274"/>
    </location>
    <ligand>
        <name>pyridoxal 5'-phosphate</name>
        <dbReference type="ChEBI" id="CHEBI:597326"/>
    </ligand>
</feature>
<dbReference type="GO" id="GO:0005737">
    <property type="term" value="C:cytoplasm"/>
    <property type="evidence" value="ECO:0007669"/>
    <property type="project" value="UniProtKB-SubCell"/>
</dbReference>
<dbReference type="NCBIfam" id="NF002325">
    <property type="entry name" value="PRK01278.1"/>
    <property type="match status" value="1"/>
</dbReference>
<keyword evidence="4 5" id="KW-0663">Pyridoxal phosphate</keyword>
<keyword evidence="3 5" id="KW-0808">Transferase</keyword>
<dbReference type="NCBIfam" id="TIGR00707">
    <property type="entry name" value="argD"/>
    <property type="match status" value="1"/>
</dbReference>
<dbReference type="HOGENOM" id="CLU_016922_10_1_6"/>
<dbReference type="GO" id="GO:0003992">
    <property type="term" value="F:N2-acetyl-L-ornithine:2-oxoglutarate 5-aminotransferase activity"/>
    <property type="evidence" value="ECO:0007669"/>
    <property type="project" value="UniProtKB-UniRule"/>
</dbReference>
<dbReference type="Gene3D" id="3.40.640.10">
    <property type="entry name" value="Type I PLP-dependent aspartate aminotransferase-like (Major domain)"/>
    <property type="match status" value="1"/>
</dbReference>
<dbReference type="FunFam" id="3.40.640.10:FF:000004">
    <property type="entry name" value="Acetylornithine aminotransferase"/>
    <property type="match status" value="1"/>
</dbReference>
<dbReference type="InterPro" id="IPR050103">
    <property type="entry name" value="Class-III_PLP-dep_AT"/>
</dbReference>
<dbReference type="SUPFAM" id="SSF53383">
    <property type="entry name" value="PLP-dependent transferases"/>
    <property type="match status" value="1"/>
</dbReference>
<gene>
    <name evidence="5" type="primary">argD</name>
    <name evidence="6" type="ORF">J057_03360</name>
</gene>
<dbReference type="HAMAP" id="MF_01107">
    <property type="entry name" value="ArgD_aminotrans_3"/>
    <property type="match status" value="1"/>
</dbReference>
<comment type="subcellular location">
    <subcellularLocation>
        <location evidence="5">Cytoplasm</location>
    </subcellularLocation>
</comment>
<keyword evidence="7" id="KW-1185">Reference proteome</keyword>
<comment type="miscellaneous">
    <text evidence="5">May also have succinyldiaminopimelate aminotransferase activity, thus carrying out the corresponding step in lysine biosynthesis.</text>
</comment>
<dbReference type="UniPathway" id="UPA00068">
    <property type="reaction ID" value="UER00109"/>
</dbReference>
<dbReference type="InterPro" id="IPR005814">
    <property type="entry name" value="Aminotrans_3"/>
</dbReference>
<dbReference type="eggNOG" id="COG4992">
    <property type="taxonomic scope" value="Bacteria"/>
</dbReference>
<proteinExistence type="inferred from homology"/>
<reference evidence="6 7" key="1">
    <citation type="journal article" date="2013" name="Genome Announc.">
        <title>Genome Sequence of the Polycyclic Aromatic Hydrocarbon-Degrading Bacterium Strain Marinobacter nanhaiticus D15-8WT.</title>
        <authorList>
            <person name="Cui Z."/>
            <person name="Gao W."/>
            <person name="Li Q."/>
            <person name="Xu G."/>
            <person name="Zheng L."/>
        </authorList>
    </citation>
    <scope>NUCLEOTIDE SEQUENCE [LARGE SCALE GENOMIC DNA]</scope>
    <source>
        <strain evidence="6 7">D15-8W</strain>
    </source>
</reference>
<dbReference type="GO" id="GO:0030170">
    <property type="term" value="F:pyridoxal phosphate binding"/>
    <property type="evidence" value="ECO:0007669"/>
    <property type="project" value="InterPro"/>
</dbReference>
<dbReference type="InterPro" id="IPR015424">
    <property type="entry name" value="PyrdxlP-dep_Trfase"/>
</dbReference>
<feature type="binding site" evidence="5">
    <location>
        <position position="132"/>
    </location>
    <ligand>
        <name>N(2)-acetyl-L-ornithine</name>
        <dbReference type="ChEBI" id="CHEBI:57805"/>
    </ligand>
</feature>
<dbReference type="InterPro" id="IPR049704">
    <property type="entry name" value="Aminotrans_3_PPA_site"/>
</dbReference>
<dbReference type="PANTHER" id="PTHR11986">
    <property type="entry name" value="AMINOTRANSFERASE CLASS III"/>
    <property type="match status" value="1"/>
</dbReference>
<keyword evidence="5" id="KW-0963">Cytoplasm</keyword>
<dbReference type="Pfam" id="PF00202">
    <property type="entry name" value="Aminotran_3"/>
    <property type="match status" value="1"/>
</dbReference>
<dbReference type="InterPro" id="IPR004636">
    <property type="entry name" value="AcOrn/SuccOrn_fam"/>
</dbReference>
<dbReference type="PIRSF" id="PIRSF000521">
    <property type="entry name" value="Transaminase_4ab_Lys_Orn"/>
    <property type="match status" value="1"/>
</dbReference>
<protein>
    <recommendedName>
        <fullName evidence="5">Acetylornithine aminotransferase</fullName>
        <shortName evidence="5">ACOAT</shortName>
        <ecNumber evidence="5">2.6.1.11</ecNumber>
    </recommendedName>
</protein>
<dbReference type="Proteomes" id="UP000013165">
    <property type="component" value="Unassembled WGS sequence"/>
</dbReference>
<organism evidence="6 7">
    <name type="scientific">Marinobacter nanhaiticus D15-8W</name>
    <dbReference type="NCBI Taxonomy" id="626887"/>
    <lineage>
        <taxon>Bacteria</taxon>
        <taxon>Pseudomonadati</taxon>
        <taxon>Pseudomonadota</taxon>
        <taxon>Gammaproteobacteria</taxon>
        <taxon>Pseudomonadales</taxon>
        <taxon>Marinobacteraceae</taxon>
        <taxon>Marinobacter</taxon>
    </lineage>
</organism>
<evidence type="ECO:0000256" key="2">
    <source>
        <dbReference type="ARBA" id="ARBA00022605"/>
    </source>
</evidence>
<dbReference type="AlphaFoldDB" id="N6WZW5"/>
<dbReference type="EMBL" id="APLQ01000010">
    <property type="protein sequence ID" value="ENO16712.1"/>
    <property type="molecule type" value="Genomic_DNA"/>
</dbReference>
<feature type="modified residue" description="N6-(pyridoxal phosphate)lysine" evidence="5">
    <location>
        <position position="245"/>
    </location>
</feature>
<comment type="similarity">
    <text evidence="5">Belongs to the class-III pyridoxal-phosphate-dependent aminotransferase family. ArgD subfamily.</text>
</comment>
<keyword evidence="2 5" id="KW-0028">Amino-acid biosynthesis</keyword>
<evidence type="ECO:0000313" key="7">
    <source>
        <dbReference type="Proteomes" id="UP000013165"/>
    </source>
</evidence>